<dbReference type="GO" id="GO:0005819">
    <property type="term" value="C:spindle"/>
    <property type="evidence" value="ECO:0007669"/>
    <property type="project" value="UniProtKB-SubCell"/>
</dbReference>
<evidence type="ECO:0000313" key="11">
    <source>
        <dbReference type="Proteomes" id="UP001147747"/>
    </source>
</evidence>
<feature type="region of interest" description="Disordered" evidence="8">
    <location>
        <begin position="638"/>
        <end position="951"/>
    </location>
</feature>
<feature type="compositionally biased region" description="Acidic residues" evidence="8">
    <location>
        <begin position="1160"/>
        <end position="1170"/>
    </location>
</feature>
<feature type="region of interest" description="Disordered" evidence="8">
    <location>
        <begin position="977"/>
        <end position="1101"/>
    </location>
</feature>
<evidence type="ECO:0000256" key="2">
    <source>
        <dbReference type="ARBA" id="ARBA00004186"/>
    </source>
</evidence>
<evidence type="ECO:0000256" key="4">
    <source>
        <dbReference type="ARBA" id="ARBA00022490"/>
    </source>
</evidence>
<feature type="compositionally biased region" description="Basic and acidic residues" evidence="8">
    <location>
        <begin position="878"/>
        <end position="939"/>
    </location>
</feature>
<feature type="compositionally biased region" description="Polar residues" evidence="8">
    <location>
        <begin position="139"/>
        <end position="160"/>
    </location>
</feature>
<reference evidence="10" key="1">
    <citation type="submission" date="2022-12" db="EMBL/GenBank/DDBJ databases">
        <authorList>
            <person name="Petersen C."/>
        </authorList>
    </citation>
    <scope>NUCLEOTIDE SEQUENCE</scope>
    <source>
        <strain evidence="10">IBT 29677</strain>
    </source>
</reference>
<feature type="compositionally biased region" description="Basic and acidic residues" evidence="8">
    <location>
        <begin position="781"/>
        <end position="799"/>
    </location>
</feature>
<name>A0A9W9VXM5_9EURO</name>
<comment type="caution">
    <text evidence="10">The sequence shown here is derived from an EMBL/GenBank/DDBJ whole genome shotgun (WGS) entry which is preliminary data.</text>
</comment>
<evidence type="ECO:0000256" key="1">
    <source>
        <dbReference type="ARBA" id="ARBA00004123"/>
    </source>
</evidence>
<dbReference type="GO" id="GO:0007059">
    <property type="term" value="P:chromosome segregation"/>
    <property type="evidence" value="ECO:0007669"/>
    <property type="project" value="UniProtKB-KW"/>
</dbReference>
<dbReference type="GeneID" id="81370243"/>
<comment type="similarity">
    <text evidence="3">Belongs to the INCENP family.</text>
</comment>
<feature type="compositionally biased region" description="Acidic residues" evidence="8">
    <location>
        <begin position="166"/>
        <end position="179"/>
    </location>
</feature>
<reference evidence="10" key="2">
    <citation type="journal article" date="2023" name="IMA Fungus">
        <title>Comparative genomic study of the Penicillium genus elucidates a diverse pangenome and 15 lateral gene transfer events.</title>
        <authorList>
            <person name="Petersen C."/>
            <person name="Sorensen T."/>
            <person name="Nielsen M.R."/>
            <person name="Sondergaard T.E."/>
            <person name="Sorensen J.L."/>
            <person name="Fitzpatrick D.A."/>
            <person name="Frisvad J.C."/>
            <person name="Nielsen K.L."/>
        </authorList>
    </citation>
    <scope>NUCLEOTIDE SEQUENCE</scope>
    <source>
        <strain evidence="10">IBT 29677</strain>
    </source>
</reference>
<dbReference type="OrthoDB" id="6123at2759"/>
<feature type="compositionally biased region" description="Polar residues" evidence="8">
    <location>
        <begin position="806"/>
        <end position="827"/>
    </location>
</feature>
<feature type="compositionally biased region" description="Basic and acidic residues" evidence="8">
    <location>
        <begin position="546"/>
        <end position="559"/>
    </location>
</feature>
<feature type="compositionally biased region" description="Basic and acidic residues" evidence="8">
    <location>
        <begin position="743"/>
        <end position="756"/>
    </location>
</feature>
<feature type="compositionally biased region" description="Basic and acidic residues" evidence="8">
    <location>
        <begin position="1045"/>
        <end position="1054"/>
    </location>
</feature>
<feature type="compositionally biased region" description="Low complexity" evidence="8">
    <location>
        <begin position="1114"/>
        <end position="1136"/>
    </location>
</feature>
<keyword evidence="4" id="KW-0963">Cytoplasm</keyword>
<evidence type="ECO:0000256" key="3">
    <source>
        <dbReference type="ARBA" id="ARBA00010042"/>
    </source>
</evidence>
<feature type="compositionally biased region" description="Basic and acidic residues" evidence="8">
    <location>
        <begin position="286"/>
        <end position="300"/>
    </location>
</feature>
<keyword evidence="6" id="KW-0206">Cytoskeleton</keyword>
<dbReference type="Pfam" id="PF03941">
    <property type="entry name" value="INCENP_ARK-bind"/>
    <property type="match status" value="1"/>
</dbReference>
<keyword evidence="11" id="KW-1185">Reference proteome</keyword>
<dbReference type="PANTHER" id="PTHR13142:SF1">
    <property type="entry name" value="INNER CENTROMERE PROTEIN"/>
    <property type="match status" value="1"/>
</dbReference>
<evidence type="ECO:0000256" key="5">
    <source>
        <dbReference type="ARBA" id="ARBA00022829"/>
    </source>
</evidence>
<dbReference type="PANTHER" id="PTHR13142">
    <property type="entry name" value="INNER CENTROMERE PROTEIN"/>
    <property type="match status" value="1"/>
</dbReference>
<feature type="domain" description="Inner centromere protein ARK-binding" evidence="9">
    <location>
        <begin position="1157"/>
        <end position="1212"/>
    </location>
</feature>
<dbReference type="EMBL" id="JAPZBU010000008">
    <property type="protein sequence ID" value="KAJ5391136.1"/>
    <property type="molecule type" value="Genomic_DNA"/>
</dbReference>
<dbReference type="GO" id="GO:0005634">
    <property type="term" value="C:nucleus"/>
    <property type="evidence" value="ECO:0007669"/>
    <property type="project" value="UniProtKB-SubCell"/>
</dbReference>
<evidence type="ECO:0000313" key="10">
    <source>
        <dbReference type="EMBL" id="KAJ5391136.1"/>
    </source>
</evidence>
<feature type="compositionally biased region" description="Pro residues" evidence="8">
    <location>
        <begin position="1137"/>
        <end position="1146"/>
    </location>
</feature>
<feature type="compositionally biased region" description="Basic and acidic residues" evidence="8">
    <location>
        <begin position="574"/>
        <end position="583"/>
    </location>
</feature>
<feature type="region of interest" description="Disordered" evidence="8">
    <location>
        <begin position="123"/>
        <end position="625"/>
    </location>
</feature>
<dbReference type="AlphaFoldDB" id="A0A9W9VXM5"/>
<feature type="compositionally biased region" description="Polar residues" evidence="8">
    <location>
        <begin position="640"/>
        <end position="654"/>
    </location>
</feature>
<feature type="compositionally biased region" description="Polar residues" evidence="8">
    <location>
        <begin position="1071"/>
        <end position="1087"/>
    </location>
</feature>
<feature type="compositionally biased region" description="Polar residues" evidence="8">
    <location>
        <begin position="201"/>
        <end position="224"/>
    </location>
</feature>
<sequence>MAAAGARAQKPVGSAAWIATEKENVAEMVEQELEEVEYPVRHEMDWLNEHMTEIFSKGQANFTDVFKTPGKMRGKTPRTARKRNVEDDRVPLSEIFSSSHKQVENKAVSPSPFIHRVISKTAAPAAVAPPRLKEAEVPSQPQYPDLSQNLNSFQKYNTDSGYHGMEDEEVDDDDDDEMVLPDTQPEPETATQPFEVDEPARSNSRPELSASQRTTEDSFVSAQENVRARGETIEPMNLDPTPTQERTARPVNAAHKESGSEIDTTPKVAPQSKIKHQTEASTSRQARQEKPMAQEKPKEQDQEDVISSVKNNNPMASHQPKEQEESQPQDDEMEIEDTTKDDTILDDNFDDIGSPSDGSTPDRLPVRKSSLSFASLPAREPLTKKSMGGARISRTSHIDLAKLSHKRNSNFLGVHSSGHRSGQPSSEDNVSDAAMDIDNEKKPEDDVDMDQASKLHNKKSTQSLHDRISMLGKPQTRPNKSIPSAAGLSAGQIAYPELPAAKTGPKLDSSNEKTRKTPVPKTDTAGDDDWIKALDSPQRPNLTKSKTTDVMEHLLEPEKPQSSSQKINPALKQKPSEEPERPKSSASIFSSPRPRGHQQSASTSILGSTTPVGSPRRFEGPLSASKIRLQSIMKSAKGLFTSTGSPSRIESSSPVAHRVQTQERMSVDINESGDVQMSEPPHISSPPARQEGRRTRSSTEKEEKRQRKEQEDRQREAETHQEEASLERAKEQEKQRTAQLKAAQDKSSVEPDERIAQKPSQPQRQQSREPESKYGIPQPKQADRRPKPPAREAVQKPEPRPVSIRVGSTMSSRQIPVATSVSSSFNEGNAPAPAPASKQASLKKKGSNQSLQTASSTNSLKSSTSSQTQAQRKAQLASERKREQDRKRAAQQQHEESRRQEAQSRAESRAEADRGRRELSAQEESNKAAIERRRQENARRQHGRTGSQQIVNEVFHRFSTVVEDCTNHIQAPVLQHEKSALQSSQKSDLGGTRPQSRAGPAQNYGRINPPAPNPARPAKRPMNEEASNRPPVKKISNVHSVIGDKWGKGEDEQQHQYQHQPSRPSHPLQPQHPSINQPSMASSSGSSIFKPGQAARPAPNMYQYASGKIPFAEPNQAAAPANAARPAASSSAQRAPAQPPAKPSPKYPSGESIHLPEIATDSEDEDDSDSEMFPVPKWAQAKELNELLVIQDKMEADSIFGPIAPFSLEETFKADKKIKKFRDRTSSANWSGPDGLTQEEIRKDRAERQRLRLNGGWSFET</sequence>
<feature type="compositionally biased region" description="Polar residues" evidence="8">
    <location>
        <begin position="419"/>
        <end position="428"/>
    </location>
</feature>
<evidence type="ECO:0000256" key="8">
    <source>
        <dbReference type="SAM" id="MobiDB-lite"/>
    </source>
</evidence>
<feature type="compositionally biased region" description="Low complexity" evidence="8">
    <location>
        <begin position="852"/>
        <end position="871"/>
    </location>
</feature>
<comment type="subcellular location">
    <subcellularLocation>
        <location evidence="2">Cytoplasm</location>
        <location evidence="2">Cytoskeleton</location>
        <location evidence="2">Spindle</location>
    </subcellularLocation>
    <subcellularLocation>
        <location evidence="1">Nucleus</location>
    </subcellularLocation>
</comment>
<accession>A0A9W9VXM5</accession>
<evidence type="ECO:0000259" key="9">
    <source>
        <dbReference type="Pfam" id="PF03941"/>
    </source>
</evidence>
<proteinExistence type="inferred from homology"/>
<organism evidence="10 11">
    <name type="scientific">Penicillium cosmopolitanum</name>
    <dbReference type="NCBI Taxonomy" id="1131564"/>
    <lineage>
        <taxon>Eukaryota</taxon>
        <taxon>Fungi</taxon>
        <taxon>Dikarya</taxon>
        <taxon>Ascomycota</taxon>
        <taxon>Pezizomycotina</taxon>
        <taxon>Eurotiomycetes</taxon>
        <taxon>Eurotiomycetidae</taxon>
        <taxon>Eurotiales</taxon>
        <taxon>Aspergillaceae</taxon>
        <taxon>Penicillium</taxon>
    </lineage>
</organism>
<dbReference type="RefSeq" id="XP_056486814.1">
    <property type="nucleotide sequence ID" value="XM_056631263.1"/>
</dbReference>
<feature type="region of interest" description="Disordered" evidence="8">
    <location>
        <begin position="1113"/>
        <end position="1172"/>
    </location>
</feature>
<gene>
    <name evidence="10" type="ORF">N7509_006626</name>
</gene>
<feature type="compositionally biased region" description="Basic and acidic residues" evidence="8">
    <location>
        <begin position="690"/>
        <end position="736"/>
    </location>
</feature>
<feature type="compositionally biased region" description="Polar residues" evidence="8">
    <location>
        <begin position="597"/>
        <end position="612"/>
    </location>
</feature>
<keyword evidence="5" id="KW-0159">Chromosome partition</keyword>
<dbReference type="InterPro" id="IPR005635">
    <property type="entry name" value="Inner_centromere_prot_ARK-bd"/>
</dbReference>
<feature type="compositionally biased region" description="Acidic residues" evidence="8">
    <location>
        <begin position="325"/>
        <end position="336"/>
    </location>
</feature>
<evidence type="ECO:0000256" key="7">
    <source>
        <dbReference type="ARBA" id="ARBA00023242"/>
    </source>
</evidence>
<keyword evidence="7" id="KW-0539">Nucleus</keyword>
<dbReference type="Proteomes" id="UP001147747">
    <property type="component" value="Unassembled WGS sequence"/>
</dbReference>
<evidence type="ECO:0000256" key="6">
    <source>
        <dbReference type="ARBA" id="ARBA00023212"/>
    </source>
</evidence>
<protein>
    <recommendedName>
        <fullName evidence="9">Inner centromere protein ARK-binding domain-containing protein</fullName>
    </recommendedName>
</protein>